<organism evidence="2 3">
    <name type="scientific">Triticum urartu</name>
    <name type="common">Red wild einkorn</name>
    <name type="synonym">Crithodium urartu</name>
    <dbReference type="NCBI Taxonomy" id="4572"/>
    <lineage>
        <taxon>Eukaryota</taxon>
        <taxon>Viridiplantae</taxon>
        <taxon>Streptophyta</taxon>
        <taxon>Embryophyta</taxon>
        <taxon>Tracheophyta</taxon>
        <taxon>Spermatophyta</taxon>
        <taxon>Magnoliopsida</taxon>
        <taxon>Liliopsida</taxon>
        <taxon>Poales</taxon>
        <taxon>Poaceae</taxon>
        <taxon>BOP clade</taxon>
        <taxon>Pooideae</taxon>
        <taxon>Triticodae</taxon>
        <taxon>Triticeae</taxon>
        <taxon>Triticinae</taxon>
        <taxon>Triticum</taxon>
    </lineage>
</organism>
<keyword evidence="3" id="KW-1185">Reference proteome</keyword>
<dbReference type="Gramene" id="TuG1812G0300005893.01.T01">
    <property type="protein sequence ID" value="TuG1812G0300005893.01.T01.cds405434"/>
    <property type="gene ID" value="TuG1812G0300005893.01"/>
</dbReference>
<dbReference type="Proteomes" id="UP000015106">
    <property type="component" value="Chromosome 3"/>
</dbReference>
<dbReference type="InterPro" id="IPR032675">
    <property type="entry name" value="LRR_dom_sf"/>
</dbReference>
<evidence type="ECO:0000313" key="3">
    <source>
        <dbReference type="Proteomes" id="UP000015106"/>
    </source>
</evidence>
<feature type="domain" description="R13L1/DRL21-like LRR repeat region" evidence="1">
    <location>
        <begin position="2"/>
        <end position="90"/>
    </location>
</feature>
<reference evidence="2" key="3">
    <citation type="submission" date="2022-06" db="UniProtKB">
        <authorList>
            <consortium name="EnsemblPlants"/>
        </authorList>
    </citation>
    <scope>IDENTIFICATION</scope>
</reference>
<sequence length="174" mass="19927">HDAKLSYKNRLHKLTLSWKKGRPNVSPDLEDQVLESLRPHSNLHDLCIDGHGGPTCPTWLGTNLSTKGLEALRLKHTDWEFLPPLGELYLIRESGEEYLGCIRGTCFRNLKRVELIGLPRFSRWAANDVCPWYFSLIEVLVVKDCPELTELPFSSYTSCCPLESDSNVTWFPRL</sequence>
<dbReference type="InterPro" id="IPR056789">
    <property type="entry name" value="LRR_R13L1-DRL21"/>
</dbReference>
<evidence type="ECO:0000259" key="1">
    <source>
        <dbReference type="Pfam" id="PF25019"/>
    </source>
</evidence>
<dbReference type="EnsemblPlants" id="TuG1812G0300005893.01.T01">
    <property type="protein sequence ID" value="TuG1812G0300005893.01.T01.cds405434"/>
    <property type="gene ID" value="TuG1812G0300005893.01"/>
</dbReference>
<dbReference type="PANTHER" id="PTHR47186:SF36">
    <property type="entry name" value="NB-ARC DOMAIN-CONTAINING PROTEIN"/>
    <property type="match status" value="1"/>
</dbReference>
<dbReference type="Gene3D" id="3.80.10.10">
    <property type="entry name" value="Ribonuclease Inhibitor"/>
    <property type="match status" value="1"/>
</dbReference>
<protein>
    <recommendedName>
        <fullName evidence="1">R13L1/DRL21-like LRR repeat region domain-containing protein</fullName>
    </recommendedName>
</protein>
<dbReference type="AlphaFoldDB" id="A0A8R7Q121"/>
<accession>A0A8R7Q121</accession>
<reference evidence="2" key="2">
    <citation type="submission" date="2018-03" db="EMBL/GenBank/DDBJ databases">
        <title>The Triticum urartu genome reveals the dynamic nature of wheat genome evolution.</title>
        <authorList>
            <person name="Ling H."/>
            <person name="Ma B."/>
            <person name="Shi X."/>
            <person name="Liu H."/>
            <person name="Dong L."/>
            <person name="Sun H."/>
            <person name="Cao Y."/>
            <person name="Gao Q."/>
            <person name="Zheng S."/>
            <person name="Li Y."/>
            <person name="Yu Y."/>
            <person name="Du H."/>
            <person name="Qi M."/>
            <person name="Li Y."/>
            <person name="Yu H."/>
            <person name="Cui Y."/>
            <person name="Wang N."/>
            <person name="Chen C."/>
            <person name="Wu H."/>
            <person name="Zhao Y."/>
            <person name="Zhang J."/>
            <person name="Li Y."/>
            <person name="Zhou W."/>
            <person name="Zhang B."/>
            <person name="Hu W."/>
            <person name="Eijk M."/>
            <person name="Tang J."/>
            <person name="Witsenboer H."/>
            <person name="Zhao S."/>
            <person name="Li Z."/>
            <person name="Zhang A."/>
            <person name="Wang D."/>
            <person name="Liang C."/>
        </authorList>
    </citation>
    <scope>NUCLEOTIDE SEQUENCE [LARGE SCALE GENOMIC DNA]</scope>
    <source>
        <strain evidence="2">cv. G1812</strain>
    </source>
</reference>
<name>A0A8R7Q121_TRIUA</name>
<dbReference type="Pfam" id="PF25019">
    <property type="entry name" value="LRR_R13L1-DRL21"/>
    <property type="match status" value="1"/>
</dbReference>
<proteinExistence type="predicted"/>
<evidence type="ECO:0000313" key="2">
    <source>
        <dbReference type="EnsemblPlants" id="TuG1812G0300005893.01.T01.cds405434"/>
    </source>
</evidence>
<reference evidence="3" key="1">
    <citation type="journal article" date="2013" name="Nature">
        <title>Draft genome of the wheat A-genome progenitor Triticum urartu.</title>
        <authorList>
            <person name="Ling H.Q."/>
            <person name="Zhao S."/>
            <person name="Liu D."/>
            <person name="Wang J."/>
            <person name="Sun H."/>
            <person name="Zhang C."/>
            <person name="Fan H."/>
            <person name="Li D."/>
            <person name="Dong L."/>
            <person name="Tao Y."/>
            <person name="Gao C."/>
            <person name="Wu H."/>
            <person name="Li Y."/>
            <person name="Cui Y."/>
            <person name="Guo X."/>
            <person name="Zheng S."/>
            <person name="Wang B."/>
            <person name="Yu K."/>
            <person name="Liang Q."/>
            <person name="Yang W."/>
            <person name="Lou X."/>
            <person name="Chen J."/>
            <person name="Feng M."/>
            <person name="Jian J."/>
            <person name="Zhang X."/>
            <person name="Luo G."/>
            <person name="Jiang Y."/>
            <person name="Liu J."/>
            <person name="Wang Z."/>
            <person name="Sha Y."/>
            <person name="Zhang B."/>
            <person name="Wu H."/>
            <person name="Tang D."/>
            <person name="Shen Q."/>
            <person name="Xue P."/>
            <person name="Zou S."/>
            <person name="Wang X."/>
            <person name="Liu X."/>
            <person name="Wang F."/>
            <person name="Yang Y."/>
            <person name="An X."/>
            <person name="Dong Z."/>
            <person name="Zhang K."/>
            <person name="Zhang X."/>
            <person name="Luo M.C."/>
            <person name="Dvorak J."/>
            <person name="Tong Y."/>
            <person name="Wang J."/>
            <person name="Yang H."/>
            <person name="Li Z."/>
            <person name="Wang D."/>
            <person name="Zhang A."/>
            <person name="Wang J."/>
        </authorList>
    </citation>
    <scope>NUCLEOTIDE SEQUENCE</scope>
    <source>
        <strain evidence="3">cv. G1812</strain>
    </source>
</reference>
<dbReference type="PANTHER" id="PTHR47186">
    <property type="entry name" value="LEUCINE-RICH REPEAT-CONTAINING PROTEIN 57"/>
    <property type="match status" value="1"/>
</dbReference>